<evidence type="ECO:0000313" key="2">
    <source>
        <dbReference type="EMBL" id="NEV61793.1"/>
    </source>
</evidence>
<sequence length="100" mass="11011">MKIPGAIVARPVSTPSEQSRDALPQIFPGPSAVQADPVVQRPISKVEPDVVLDLRNRHPVRVEGSAGRRYARQAVETYESVHQLKQRDNLRSVSGVDDFA</sequence>
<name>A0A6M0JYS2_9GAMM</name>
<comment type="caution">
    <text evidence="2">The sequence shown here is derived from an EMBL/GenBank/DDBJ whole genome shotgun (WGS) entry which is preliminary data.</text>
</comment>
<dbReference type="RefSeq" id="WP_164452265.1">
    <property type="nucleotide sequence ID" value="NZ_JAAIJQ010000017.1"/>
</dbReference>
<protein>
    <submittedName>
        <fullName evidence="2">Uncharacterized protein</fullName>
    </submittedName>
</protein>
<keyword evidence="3" id="KW-1185">Reference proteome</keyword>
<proteinExistence type="predicted"/>
<dbReference type="Proteomes" id="UP000483379">
    <property type="component" value="Unassembled WGS sequence"/>
</dbReference>
<dbReference type="EMBL" id="JAAIJQ010000017">
    <property type="protein sequence ID" value="NEV61793.1"/>
    <property type="molecule type" value="Genomic_DNA"/>
</dbReference>
<accession>A0A6M0JYS2</accession>
<organism evidence="2 3">
    <name type="scientific">Thiorhodococcus minor</name>
    <dbReference type="NCBI Taxonomy" id="57489"/>
    <lineage>
        <taxon>Bacteria</taxon>
        <taxon>Pseudomonadati</taxon>
        <taxon>Pseudomonadota</taxon>
        <taxon>Gammaproteobacteria</taxon>
        <taxon>Chromatiales</taxon>
        <taxon>Chromatiaceae</taxon>
        <taxon>Thiorhodococcus</taxon>
    </lineage>
</organism>
<gene>
    <name evidence="2" type="ORF">G3446_07800</name>
</gene>
<evidence type="ECO:0000256" key="1">
    <source>
        <dbReference type="SAM" id="MobiDB-lite"/>
    </source>
</evidence>
<evidence type="ECO:0000313" key="3">
    <source>
        <dbReference type="Proteomes" id="UP000483379"/>
    </source>
</evidence>
<reference evidence="2 3" key="1">
    <citation type="submission" date="2020-02" db="EMBL/GenBank/DDBJ databases">
        <title>Genome sequences of Thiorhodococcus mannitoliphagus and Thiorhodococcus minor, purple sulfur photosynthetic bacteria in the gammaproteobacterial family, Chromatiaceae.</title>
        <authorList>
            <person name="Aviles F.A."/>
            <person name="Meyer T.E."/>
            <person name="Kyndt J.A."/>
        </authorList>
    </citation>
    <scope>NUCLEOTIDE SEQUENCE [LARGE SCALE GENOMIC DNA]</scope>
    <source>
        <strain evidence="2 3">DSM 11518</strain>
    </source>
</reference>
<dbReference type="AlphaFoldDB" id="A0A6M0JYS2"/>
<feature type="region of interest" description="Disordered" evidence="1">
    <location>
        <begin position="1"/>
        <end position="34"/>
    </location>
</feature>